<sequence>MENHFADEQPLKLTWNSWKQQGCKMKPQLIFDFQMGVIAAQNWVSSIITLTNYTKETSIICGVPQGTTLSPTLFNIHINQLNYLNTHGKLVCYADDTVLFVEGQPWDWDEKTYSLRQLE</sequence>
<dbReference type="InterPro" id="IPR043502">
    <property type="entry name" value="DNA/RNA_pol_sf"/>
</dbReference>
<evidence type="ECO:0000313" key="3">
    <source>
        <dbReference type="Proteomes" id="UP000478052"/>
    </source>
</evidence>
<dbReference type="InterPro" id="IPR000477">
    <property type="entry name" value="RT_dom"/>
</dbReference>
<name>A0A6G0Z8B1_APHCR</name>
<dbReference type="PROSITE" id="PS50878">
    <property type="entry name" value="RT_POL"/>
    <property type="match status" value="1"/>
</dbReference>
<dbReference type="SUPFAM" id="SSF56672">
    <property type="entry name" value="DNA/RNA polymerases"/>
    <property type="match status" value="1"/>
</dbReference>
<dbReference type="AlphaFoldDB" id="A0A6G0Z8B1"/>
<reference evidence="2 3" key="1">
    <citation type="submission" date="2019-08" db="EMBL/GenBank/DDBJ databases">
        <title>Whole genome of Aphis craccivora.</title>
        <authorList>
            <person name="Voronova N.V."/>
            <person name="Shulinski R.S."/>
            <person name="Bandarenka Y.V."/>
            <person name="Zhorov D.G."/>
            <person name="Warner D."/>
        </authorList>
    </citation>
    <scope>NUCLEOTIDE SEQUENCE [LARGE SCALE GENOMIC DNA]</scope>
    <source>
        <strain evidence="2">180601</strain>
        <tissue evidence="2">Whole Body</tissue>
    </source>
</reference>
<evidence type="ECO:0000313" key="2">
    <source>
        <dbReference type="EMBL" id="KAF0767048.1"/>
    </source>
</evidence>
<protein>
    <submittedName>
        <fullName evidence="2">Neuroblastoma-amplified sequence-like</fullName>
    </submittedName>
</protein>
<dbReference type="GO" id="GO:0071897">
    <property type="term" value="P:DNA biosynthetic process"/>
    <property type="evidence" value="ECO:0007669"/>
    <property type="project" value="UniProtKB-ARBA"/>
</dbReference>
<feature type="domain" description="Reverse transcriptase" evidence="1">
    <location>
        <begin position="1"/>
        <end position="119"/>
    </location>
</feature>
<dbReference type="Pfam" id="PF00078">
    <property type="entry name" value="RVT_1"/>
    <property type="match status" value="1"/>
</dbReference>
<gene>
    <name evidence="2" type="ORF">FWK35_00001948</name>
</gene>
<keyword evidence="3" id="KW-1185">Reference proteome</keyword>
<dbReference type="Proteomes" id="UP000478052">
    <property type="component" value="Unassembled WGS sequence"/>
</dbReference>
<comment type="caution">
    <text evidence="2">The sequence shown here is derived from an EMBL/GenBank/DDBJ whole genome shotgun (WGS) entry which is preliminary data.</text>
</comment>
<proteinExistence type="predicted"/>
<accession>A0A6G0Z8B1</accession>
<dbReference type="OrthoDB" id="445826at2759"/>
<organism evidence="2 3">
    <name type="scientific">Aphis craccivora</name>
    <name type="common">Cowpea aphid</name>
    <dbReference type="NCBI Taxonomy" id="307492"/>
    <lineage>
        <taxon>Eukaryota</taxon>
        <taxon>Metazoa</taxon>
        <taxon>Ecdysozoa</taxon>
        <taxon>Arthropoda</taxon>
        <taxon>Hexapoda</taxon>
        <taxon>Insecta</taxon>
        <taxon>Pterygota</taxon>
        <taxon>Neoptera</taxon>
        <taxon>Paraneoptera</taxon>
        <taxon>Hemiptera</taxon>
        <taxon>Sternorrhyncha</taxon>
        <taxon>Aphidomorpha</taxon>
        <taxon>Aphidoidea</taxon>
        <taxon>Aphididae</taxon>
        <taxon>Aphidini</taxon>
        <taxon>Aphis</taxon>
        <taxon>Aphis</taxon>
    </lineage>
</organism>
<evidence type="ECO:0000259" key="1">
    <source>
        <dbReference type="PROSITE" id="PS50878"/>
    </source>
</evidence>
<dbReference type="EMBL" id="VUJU01001052">
    <property type="protein sequence ID" value="KAF0767048.1"/>
    <property type="molecule type" value="Genomic_DNA"/>
</dbReference>